<feature type="compositionally biased region" description="Low complexity" evidence="1">
    <location>
        <begin position="223"/>
        <end position="240"/>
    </location>
</feature>
<sequence>MDDWQIPLQPTLPPPTPSQQQQQRMSMNTIGPMHSYHSMRTRPSPYPMNEVKQPYSYQQTSMPMKANTNSNVYTPLSYPPNHMEQIPHQQRLITAKSTSGPIATYNAGQQQMHAARARSMPYPSPTMYTHSPASVYQCNNTSHMNYPNQPPLPPPPPPLQQQPQQQIYYQNYYPQAQPISHQANSNSNKHEPMKNKIKPNADDFFSSPSTSYHPSVCSNSYVSAQQLPPQPPSLSSSISQEYPTFPNQFQIFPSPPSNPSTPYQGEFNANADFGVPYHQGQPSSVNSLTDALCPSGDTADRQLTPGPPSVGTPRVAHPQYSFPQTPSTPTTSRLPNEQNIDELTAFLQDPANLYLTDDITSTLFDDIEVLADTYLGGRGNNDHQSNNDSSLDYDIILNYLCSDDLINFTPQRAACKMFLIFALAFISSAVSQQPRPCRTPPQWESYVFDTNDQQKSTVYGRLSYDATNHRERILEEVIVGHRNASYDRIALYDTKIEYIYDLNARNCTRCPLTRPWHGFSIRPDPQSYGEAYVGTGVIPELGVLVSLWSGNYTSPSNDTVRDHNYGRSQITFLDITPNISDPNVFVPRKECLTEEEYSLRDILFGEFG</sequence>
<dbReference type="InterPro" id="IPR001299">
    <property type="entry name" value="Ependymin"/>
</dbReference>
<evidence type="ECO:0000313" key="4">
    <source>
        <dbReference type="Proteomes" id="UP000663828"/>
    </source>
</evidence>
<accession>A0A814KIY4</accession>
<gene>
    <name evidence="2" type="ORF">EDS130_LOCUS17535</name>
    <name evidence="3" type="ORF">XAT740_LOCUS32687</name>
</gene>
<feature type="region of interest" description="Disordered" evidence="1">
    <location>
        <begin position="295"/>
        <end position="334"/>
    </location>
</feature>
<keyword evidence="4" id="KW-1185">Reference proteome</keyword>
<dbReference type="OrthoDB" id="10034648at2759"/>
<comment type="caution">
    <text evidence="2">The sequence shown here is derived from an EMBL/GenBank/DDBJ whole genome shotgun (WGS) entry which is preliminary data.</text>
</comment>
<dbReference type="Proteomes" id="UP000663852">
    <property type="component" value="Unassembled WGS sequence"/>
</dbReference>
<dbReference type="GO" id="GO:0005576">
    <property type="term" value="C:extracellular region"/>
    <property type="evidence" value="ECO:0007669"/>
    <property type="project" value="InterPro"/>
</dbReference>
<feature type="compositionally biased region" description="Pro residues" evidence="1">
    <location>
        <begin position="148"/>
        <end position="160"/>
    </location>
</feature>
<dbReference type="Proteomes" id="UP000663828">
    <property type="component" value="Unassembled WGS sequence"/>
</dbReference>
<dbReference type="PANTHER" id="PTHR10697:SF1">
    <property type="entry name" value="MAMMALIAN EPENDYMIN-RELATED PROTEIN 1"/>
    <property type="match status" value="1"/>
</dbReference>
<protein>
    <submittedName>
        <fullName evidence="2">Uncharacterized protein</fullName>
    </submittedName>
</protein>
<reference evidence="2" key="1">
    <citation type="submission" date="2021-02" db="EMBL/GenBank/DDBJ databases">
        <authorList>
            <person name="Nowell W R."/>
        </authorList>
    </citation>
    <scope>NUCLEOTIDE SEQUENCE</scope>
</reference>
<dbReference type="AlphaFoldDB" id="A0A814KIY4"/>
<evidence type="ECO:0000313" key="3">
    <source>
        <dbReference type="EMBL" id="CAF1373822.1"/>
    </source>
</evidence>
<evidence type="ECO:0000256" key="1">
    <source>
        <dbReference type="SAM" id="MobiDB-lite"/>
    </source>
</evidence>
<dbReference type="PANTHER" id="PTHR10697">
    <property type="entry name" value="MAMMALIAN EPENDYMIN-RELATED PROTEIN 1"/>
    <property type="match status" value="1"/>
</dbReference>
<dbReference type="GO" id="GO:0005764">
    <property type="term" value="C:lysosome"/>
    <property type="evidence" value="ECO:0007669"/>
    <property type="project" value="TreeGrafter"/>
</dbReference>
<evidence type="ECO:0000313" key="5">
    <source>
        <dbReference type="Proteomes" id="UP000663852"/>
    </source>
</evidence>
<feature type="region of interest" description="Disordered" evidence="1">
    <location>
        <begin position="222"/>
        <end position="241"/>
    </location>
</feature>
<feature type="compositionally biased region" description="Low complexity" evidence="1">
    <location>
        <begin position="318"/>
        <end position="332"/>
    </location>
</feature>
<dbReference type="Pfam" id="PF00811">
    <property type="entry name" value="Ependymin"/>
    <property type="match status" value="1"/>
</dbReference>
<dbReference type="EMBL" id="CAJNOJ010000079">
    <property type="protein sequence ID" value="CAF1053202.1"/>
    <property type="molecule type" value="Genomic_DNA"/>
</dbReference>
<feature type="region of interest" description="Disordered" evidence="1">
    <location>
        <begin position="139"/>
        <end position="163"/>
    </location>
</feature>
<dbReference type="GO" id="GO:0005509">
    <property type="term" value="F:calcium ion binding"/>
    <property type="evidence" value="ECO:0007669"/>
    <property type="project" value="InterPro"/>
</dbReference>
<feature type="region of interest" description="Disordered" evidence="1">
    <location>
        <begin position="179"/>
        <end position="209"/>
    </location>
</feature>
<dbReference type="GO" id="GO:0007160">
    <property type="term" value="P:cell-matrix adhesion"/>
    <property type="evidence" value="ECO:0007669"/>
    <property type="project" value="InterPro"/>
</dbReference>
<evidence type="ECO:0000313" key="2">
    <source>
        <dbReference type="EMBL" id="CAF1053202.1"/>
    </source>
</evidence>
<feature type="region of interest" description="Disordered" evidence="1">
    <location>
        <begin position="1"/>
        <end position="24"/>
    </location>
</feature>
<name>A0A814KIY4_ADIRI</name>
<proteinExistence type="predicted"/>
<organism evidence="2 5">
    <name type="scientific">Adineta ricciae</name>
    <name type="common">Rotifer</name>
    <dbReference type="NCBI Taxonomy" id="249248"/>
    <lineage>
        <taxon>Eukaryota</taxon>
        <taxon>Metazoa</taxon>
        <taxon>Spiralia</taxon>
        <taxon>Gnathifera</taxon>
        <taxon>Rotifera</taxon>
        <taxon>Eurotatoria</taxon>
        <taxon>Bdelloidea</taxon>
        <taxon>Adinetida</taxon>
        <taxon>Adinetidae</taxon>
        <taxon>Adineta</taxon>
    </lineage>
</organism>
<dbReference type="EMBL" id="CAJNOR010003070">
    <property type="protein sequence ID" value="CAF1373822.1"/>
    <property type="molecule type" value="Genomic_DNA"/>
</dbReference>